<comment type="similarity">
    <text evidence="1">Belongs to the unc-93 family.</text>
</comment>
<evidence type="ECO:0000256" key="2">
    <source>
        <dbReference type="SAM" id="MobiDB-lite"/>
    </source>
</evidence>
<protein>
    <recommendedName>
        <fullName evidence="6">Vesicle transport protein</fullName>
    </recommendedName>
</protein>
<dbReference type="EMBL" id="CAUYUJ010014171">
    <property type="protein sequence ID" value="CAK0837702.1"/>
    <property type="molecule type" value="Genomic_DNA"/>
</dbReference>
<keyword evidence="5" id="KW-1185">Reference proteome</keyword>
<feature type="region of interest" description="Disordered" evidence="2">
    <location>
        <begin position="166"/>
        <end position="191"/>
    </location>
</feature>
<feature type="compositionally biased region" description="Polar residues" evidence="2">
    <location>
        <begin position="173"/>
        <end position="191"/>
    </location>
</feature>
<feature type="transmembrane region" description="Helical" evidence="3">
    <location>
        <begin position="33"/>
        <end position="52"/>
    </location>
</feature>
<evidence type="ECO:0000256" key="1">
    <source>
        <dbReference type="ARBA" id="ARBA00009172"/>
    </source>
</evidence>
<proteinExistence type="inferred from homology"/>
<keyword evidence="3" id="KW-1133">Transmembrane helix</keyword>
<keyword evidence="3" id="KW-0812">Transmembrane</keyword>
<evidence type="ECO:0000313" key="5">
    <source>
        <dbReference type="Proteomes" id="UP001189429"/>
    </source>
</evidence>
<dbReference type="PANTHER" id="PTHR19444">
    <property type="entry name" value="UNC-93 RELATED"/>
    <property type="match status" value="1"/>
</dbReference>
<evidence type="ECO:0000256" key="3">
    <source>
        <dbReference type="SAM" id="Phobius"/>
    </source>
</evidence>
<name>A0ABN9SZD3_9DINO</name>
<dbReference type="InterPro" id="IPR051951">
    <property type="entry name" value="UNC-93_regulatory"/>
</dbReference>
<comment type="caution">
    <text evidence="4">The sequence shown here is derived from an EMBL/GenBank/DDBJ whole genome shotgun (WGS) entry which is preliminary data.</text>
</comment>
<feature type="transmembrane region" description="Helical" evidence="3">
    <location>
        <begin position="123"/>
        <end position="142"/>
    </location>
</feature>
<dbReference type="Proteomes" id="UP001189429">
    <property type="component" value="Unassembled WGS sequence"/>
</dbReference>
<dbReference type="PANTHER" id="PTHR19444:SF13">
    <property type="entry name" value="PROTEIN UNC-93 HOMOLOG A"/>
    <property type="match status" value="1"/>
</dbReference>
<feature type="transmembrane region" description="Helical" evidence="3">
    <location>
        <begin position="64"/>
        <end position="86"/>
    </location>
</feature>
<feature type="transmembrane region" description="Helical" evidence="3">
    <location>
        <begin position="93"/>
        <end position="111"/>
    </location>
</feature>
<reference evidence="4" key="1">
    <citation type="submission" date="2023-10" db="EMBL/GenBank/DDBJ databases">
        <authorList>
            <person name="Chen Y."/>
            <person name="Shah S."/>
            <person name="Dougan E. K."/>
            <person name="Thang M."/>
            <person name="Chan C."/>
        </authorList>
    </citation>
    <scope>NUCLEOTIDE SEQUENCE [LARGE SCALE GENOMIC DNA]</scope>
</reference>
<evidence type="ECO:0000313" key="4">
    <source>
        <dbReference type="EMBL" id="CAK0837702.1"/>
    </source>
</evidence>
<accession>A0ABN9SZD3</accession>
<evidence type="ECO:0008006" key="6">
    <source>
        <dbReference type="Google" id="ProtNLM"/>
    </source>
</evidence>
<keyword evidence="3" id="KW-0472">Membrane</keyword>
<sequence length="191" mass="19836">MEKTDATAQPPGARAARDSPLIEPCENEARYRGAVVVLSLGFCGVFGGFQAAQGLQTSLNATLGGLNLACLYGVFTLLCLVAPPLLAGLERFVGLRLVMSLSALAYVAMVLANVIDTSGGPSAIWAVPITMNVLVGAAAPLLTCQNDYLSRCAWWAAHCAAPGGDEHRAPAAETTTRFNPSSSSPFTRPLG</sequence>
<organism evidence="4 5">
    <name type="scientific">Prorocentrum cordatum</name>
    <dbReference type="NCBI Taxonomy" id="2364126"/>
    <lineage>
        <taxon>Eukaryota</taxon>
        <taxon>Sar</taxon>
        <taxon>Alveolata</taxon>
        <taxon>Dinophyceae</taxon>
        <taxon>Prorocentrales</taxon>
        <taxon>Prorocentraceae</taxon>
        <taxon>Prorocentrum</taxon>
    </lineage>
</organism>
<gene>
    <name evidence="4" type="ORF">PCOR1329_LOCUS33823</name>
</gene>